<protein>
    <submittedName>
        <fullName evidence="2">Uncharacterized protein</fullName>
    </submittedName>
</protein>
<name>A0A914WQS4_9BILA</name>
<evidence type="ECO:0000313" key="1">
    <source>
        <dbReference type="Proteomes" id="UP000887566"/>
    </source>
</evidence>
<keyword evidence="1" id="KW-1185">Reference proteome</keyword>
<dbReference type="AlphaFoldDB" id="A0A914WQS4"/>
<organism evidence="1 2">
    <name type="scientific">Plectus sambesii</name>
    <dbReference type="NCBI Taxonomy" id="2011161"/>
    <lineage>
        <taxon>Eukaryota</taxon>
        <taxon>Metazoa</taxon>
        <taxon>Ecdysozoa</taxon>
        <taxon>Nematoda</taxon>
        <taxon>Chromadorea</taxon>
        <taxon>Plectida</taxon>
        <taxon>Plectina</taxon>
        <taxon>Plectoidea</taxon>
        <taxon>Plectidae</taxon>
        <taxon>Plectus</taxon>
    </lineage>
</organism>
<reference evidence="2" key="1">
    <citation type="submission" date="2022-11" db="UniProtKB">
        <authorList>
            <consortium name="WormBaseParasite"/>
        </authorList>
    </citation>
    <scope>IDENTIFICATION</scope>
</reference>
<sequence length="139" mass="15203">MDRMSQPARIHGGLKRAHKPLSVVANIYRRRRGQRGSLAYAQARQGFRLIFAQLPVNARLVPPVSSYVSPSSTNFGASKFSNSVPPDAVVRSNDLTVRRFSPSQLSKHKYNMACTTVNKRDEISPDGLDPLGSGAPALN</sequence>
<proteinExistence type="predicted"/>
<evidence type="ECO:0000313" key="2">
    <source>
        <dbReference type="WBParaSite" id="PSAMB.scaffold490size49554.g6604.t1"/>
    </source>
</evidence>
<dbReference type="Proteomes" id="UP000887566">
    <property type="component" value="Unplaced"/>
</dbReference>
<accession>A0A914WQS4</accession>
<dbReference type="WBParaSite" id="PSAMB.scaffold490size49554.g6604.t1">
    <property type="protein sequence ID" value="PSAMB.scaffold490size49554.g6604.t1"/>
    <property type="gene ID" value="PSAMB.scaffold490size49554.g6604"/>
</dbReference>